<comment type="caution">
    <text evidence="2">The sequence shown here is derived from an EMBL/GenBank/DDBJ whole genome shotgun (WGS) entry which is preliminary data.</text>
</comment>
<evidence type="ECO:0000313" key="3">
    <source>
        <dbReference type="Proteomes" id="UP000019249"/>
    </source>
</evidence>
<dbReference type="Proteomes" id="UP000019249">
    <property type="component" value="Unassembled WGS sequence"/>
</dbReference>
<evidence type="ECO:0000256" key="1">
    <source>
        <dbReference type="SAM" id="MobiDB-lite"/>
    </source>
</evidence>
<sequence>MLPSTEASSDYKTDNDNFLNFKADIESYYPNFTGVVGRARYEDGEMAELDIDIPLQFYGQAEIIGFTQYVTDLVGKHLPSGANIQVNISTSDGPAALITRDPSDKSAKAHIYD</sequence>
<name>A0ABN0RDI2_9LIST</name>
<keyword evidence="3" id="KW-1185">Reference proteome</keyword>
<dbReference type="Pfam" id="PF07537">
    <property type="entry name" value="CamS"/>
    <property type="match status" value="1"/>
</dbReference>
<organism evidence="2 3">
    <name type="scientific">Listeria floridensis FSL S10-1187</name>
    <dbReference type="NCBI Taxonomy" id="1265817"/>
    <lineage>
        <taxon>Bacteria</taxon>
        <taxon>Bacillati</taxon>
        <taxon>Bacillota</taxon>
        <taxon>Bacilli</taxon>
        <taxon>Bacillales</taxon>
        <taxon>Listeriaceae</taxon>
        <taxon>Listeria</taxon>
    </lineage>
</organism>
<feature type="compositionally biased region" description="Basic and acidic residues" evidence="1">
    <location>
        <begin position="101"/>
        <end position="113"/>
    </location>
</feature>
<gene>
    <name evidence="2" type="ORF">MFLO_11440</name>
</gene>
<reference evidence="2 3" key="1">
    <citation type="journal article" date="2014" name="Int. J. Syst. Evol. Microbiol.">
        <title>Listeria floridensis sp. nov., Listeria aquatica sp. nov., Listeria cornellensis sp. nov., Listeria riparia sp. nov. and Listeria grandensis sp. nov., from agricultural and natural environments.</title>
        <authorList>
            <person name="den Bakker H.C."/>
            <person name="Warchocki S."/>
            <person name="Wright E.M."/>
            <person name="Allred A.F."/>
            <person name="Ahlstrom C."/>
            <person name="Manuel C.S."/>
            <person name="Stasiewicz M.J."/>
            <person name="Burrell A."/>
            <person name="Roof S."/>
            <person name="Strawn L."/>
            <person name="Fortes E.D."/>
            <person name="Nightingale K.K."/>
            <person name="Kephart D."/>
            <person name="Wiedmann M."/>
        </authorList>
    </citation>
    <scope>NUCLEOTIDE SEQUENCE [LARGE SCALE GENOMIC DNA]</scope>
    <source>
        <strain evidence="2 3">FSL S10-1187</strain>
    </source>
</reference>
<evidence type="ECO:0000313" key="2">
    <source>
        <dbReference type="EMBL" id="EUJ29193.1"/>
    </source>
</evidence>
<dbReference type="EMBL" id="AODF01000026">
    <property type="protein sequence ID" value="EUJ29193.1"/>
    <property type="molecule type" value="Genomic_DNA"/>
</dbReference>
<dbReference type="CDD" id="cd13440">
    <property type="entry name" value="CamS_repeat_2"/>
    <property type="match status" value="1"/>
</dbReference>
<dbReference type="InterPro" id="IPR011426">
    <property type="entry name" value="CamS"/>
</dbReference>
<proteinExistence type="predicted"/>
<protein>
    <recommendedName>
        <fullName evidence="4">Lipoprotein</fullName>
    </recommendedName>
</protein>
<accession>A0ABN0RDI2</accession>
<evidence type="ECO:0008006" key="4">
    <source>
        <dbReference type="Google" id="ProtNLM"/>
    </source>
</evidence>
<dbReference type="Gene3D" id="3.30.300.190">
    <property type="match status" value="1"/>
</dbReference>
<feature type="region of interest" description="Disordered" evidence="1">
    <location>
        <begin position="93"/>
        <end position="113"/>
    </location>
</feature>